<dbReference type="OrthoDB" id="9782583at2"/>
<evidence type="ECO:0000313" key="11">
    <source>
        <dbReference type="Proteomes" id="UP000229757"/>
    </source>
</evidence>
<dbReference type="SUPFAM" id="SSF46565">
    <property type="entry name" value="Chaperone J-domain"/>
    <property type="match status" value="1"/>
</dbReference>
<keyword evidence="3 7" id="KW-0812">Transmembrane</keyword>
<dbReference type="InterPro" id="IPR007791">
    <property type="entry name" value="DjlA_N"/>
</dbReference>
<dbReference type="NCBIfam" id="NF006948">
    <property type="entry name" value="PRK09430.1"/>
    <property type="match status" value="1"/>
</dbReference>
<keyword evidence="4 7" id="KW-1133">Transmembrane helix</keyword>
<dbReference type="InterPro" id="IPR023749">
    <property type="entry name" value="DjlA"/>
</dbReference>
<dbReference type="InterPro" id="IPR029024">
    <property type="entry name" value="TerB-like"/>
</dbReference>
<protein>
    <recommendedName>
        <fullName evidence="7">Co-chaperone protein DjlA</fullName>
    </recommendedName>
</protein>
<comment type="domain">
    <text evidence="7">The transmembrane domain is a dimerization domain.</text>
</comment>
<evidence type="ECO:0000256" key="4">
    <source>
        <dbReference type="ARBA" id="ARBA00022989"/>
    </source>
</evidence>
<dbReference type="AlphaFoldDB" id="A0A2K8KQP3"/>
<feature type="domain" description="J" evidence="9">
    <location>
        <begin position="217"/>
        <end position="288"/>
    </location>
</feature>
<evidence type="ECO:0000256" key="6">
    <source>
        <dbReference type="ARBA" id="ARBA00023186"/>
    </source>
</evidence>
<dbReference type="PANTHER" id="PTHR24074">
    <property type="entry name" value="CO-CHAPERONE PROTEIN DJLA"/>
    <property type="match status" value="1"/>
</dbReference>
<dbReference type="SUPFAM" id="SSF158682">
    <property type="entry name" value="TerB-like"/>
    <property type="match status" value="1"/>
</dbReference>
<dbReference type="SMART" id="SM00271">
    <property type="entry name" value="DnaJ"/>
    <property type="match status" value="1"/>
</dbReference>
<keyword evidence="6 7" id="KW-0143">Chaperone</keyword>
<dbReference type="Proteomes" id="UP000229757">
    <property type="component" value="Chromosome"/>
</dbReference>
<dbReference type="GO" id="GO:0005886">
    <property type="term" value="C:plasma membrane"/>
    <property type="evidence" value="ECO:0007669"/>
    <property type="project" value="UniProtKB-SubCell"/>
</dbReference>
<dbReference type="KEGG" id="rfo:REIFOR_00452"/>
<evidence type="ECO:0000259" key="9">
    <source>
        <dbReference type="PROSITE" id="PS50076"/>
    </source>
</evidence>
<evidence type="ECO:0000256" key="1">
    <source>
        <dbReference type="ARBA" id="ARBA00022475"/>
    </source>
</evidence>
<comment type="function">
    <text evidence="7">Regulatory DnaK co-chaperone. Direct interaction between DnaK and DjlA is needed for the induction of the wcaABCDE operon, involved in the synthesis of a colanic acid polysaccharide capsule, possibly through activation of the RcsB/RcsC phosphotransfer signaling pathway. The colanic acid capsule may help the bacterium survive conditions outside the host.</text>
</comment>
<dbReference type="Gene3D" id="1.10.287.110">
    <property type="entry name" value="DnaJ domain"/>
    <property type="match status" value="1"/>
</dbReference>
<keyword evidence="5 7" id="KW-0472">Membrane</keyword>
<keyword evidence="2 7" id="KW-0997">Cell inner membrane</keyword>
<accession>A0A2K8KQP3</accession>
<keyword evidence="11" id="KW-1185">Reference proteome</keyword>
<comment type="subcellular location">
    <subcellularLocation>
        <location evidence="7">Cell inner membrane</location>
        <topology evidence="7">Single-pass type III membrane protein</topology>
    </subcellularLocation>
</comment>
<dbReference type="Pfam" id="PF00226">
    <property type="entry name" value="DnaJ"/>
    <property type="match status" value="1"/>
</dbReference>
<dbReference type="PRINTS" id="PR00625">
    <property type="entry name" value="JDOMAIN"/>
</dbReference>
<keyword evidence="1 7" id="KW-1003">Cell membrane</keyword>
<evidence type="ECO:0000256" key="7">
    <source>
        <dbReference type="HAMAP-Rule" id="MF_01153"/>
    </source>
</evidence>
<gene>
    <name evidence="7 10" type="primary">djlA</name>
    <name evidence="10" type="ORF">REIFOR_00452</name>
</gene>
<comment type="subunit">
    <text evidence="7">Homodimer.</text>
</comment>
<evidence type="ECO:0000313" key="10">
    <source>
        <dbReference type="EMBL" id="ATX75624.1"/>
    </source>
</evidence>
<feature type="transmembrane region" description="Helical" evidence="8">
    <location>
        <begin position="20"/>
        <end position="46"/>
    </location>
</feature>
<proteinExistence type="inferred from homology"/>
<dbReference type="InterPro" id="IPR036869">
    <property type="entry name" value="J_dom_sf"/>
</dbReference>
<reference evidence="10 11" key="1">
    <citation type="journal article" date="2017" name="Environ. Microbiol.">
        <title>Genomic and physiological analyses of 'Reinekea forsetii' reveal a versatile opportunistic lifestyle during spring algae blooms.</title>
        <authorList>
            <person name="Avci B."/>
            <person name="Hahnke R.L."/>
            <person name="Chafee M."/>
            <person name="Fischer T."/>
            <person name="Gruber-Vodicka H."/>
            <person name="Tegetmeyer H.E."/>
            <person name="Harder J."/>
            <person name="Fuchs B.M."/>
            <person name="Amann R.I."/>
            <person name="Teeling H."/>
        </authorList>
    </citation>
    <scope>NUCLEOTIDE SEQUENCE [LARGE SCALE GENOMIC DNA]</scope>
    <source>
        <strain evidence="10 11">Hel1_31_D35</strain>
    </source>
</reference>
<name>A0A2K8KQP3_9GAMM</name>
<organism evidence="10 11">
    <name type="scientific">Reinekea forsetii</name>
    <dbReference type="NCBI Taxonomy" id="1336806"/>
    <lineage>
        <taxon>Bacteria</taxon>
        <taxon>Pseudomonadati</taxon>
        <taxon>Pseudomonadota</taxon>
        <taxon>Gammaproteobacteria</taxon>
        <taxon>Oceanospirillales</taxon>
        <taxon>Saccharospirillaceae</taxon>
        <taxon>Reinekea</taxon>
    </lineage>
</organism>
<dbReference type="CDD" id="cd06257">
    <property type="entry name" value="DnaJ"/>
    <property type="match status" value="1"/>
</dbReference>
<dbReference type="EMBL" id="CP011797">
    <property type="protein sequence ID" value="ATX75624.1"/>
    <property type="molecule type" value="Genomic_DNA"/>
</dbReference>
<feature type="topological domain" description="Periplasmic" evidence="7">
    <location>
        <begin position="1"/>
        <end position="23"/>
    </location>
</feature>
<evidence type="ECO:0000256" key="2">
    <source>
        <dbReference type="ARBA" id="ARBA00022519"/>
    </source>
</evidence>
<dbReference type="PROSITE" id="PS50076">
    <property type="entry name" value="DNAJ_2"/>
    <property type="match status" value="1"/>
</dbReference>
<feature type="topological domain" description="Cytoplasmic" evidence="7">
    <location>
        <begin position="48"/>
        <end position="288"/>
    </location>
</feature>
<dbReference type="Gene3D" id="1.10.3680.10">
    <property type="entry name" value="TerB-like"/>
    <property type="match status" value="1"/>
</dbReference>
<dbReference type="Pfam" id="PF05099">
    <property type="entry name" value="TerB"/>
    <property type="match status" value="1"/>
</dbReference>
<dbReference type="CDD" id="cd07316">
    <property type="entry name" value="terB_like_DjlA"/>
    <property type="match status" value="1"/>
</dbReference>
<dbReference type="InterPro" id="IPR001623">
    <property type="entry name" value="DnaJ_domain"/>
</dbReference>
<dbReference type="GO" id="GO:0051087">
    <property type="term" value="F:protein-folding chaperone binding"/>
    <property type="evidence" value="ECO:0007669"/>
    <property type="project" value="InterPro"/>
</dbReference>
<evidence type="ECO:0000256" key="5">
    <source>
        <dbReference type="ARBA" id="ARBA00023136"/>
    </source>
</evidence>
<evidence type="ECO:0000256" key="8">
    <source>
        <dbReference type="SAM" id="Phobius"/>
    </source>
</evidence>
<sequence length="288" mass="31710">MVIDGNLGVTWVGCLQMKNWLGKIIGAAIGFYSGGPIGLVLGVLLGNAFDKTQRRRAEDALGGGSKGVLQTVFFQATFNVMGKMAKADGNVSEKEIDLARQVMTRMALNEAQRRDAMQLFNDGKAADFSVESILADLAEVIGRRASLAQIFLEIQLQAAYVDGALSVPERNLLQIISSHLGINRIQFEIMHQRIRAQMHFSAGRRANKPANAKNLANAYQVLGLNAEVDDVELKKAYRRLMNQHHPDKLVAKGLPAEMMAIAKEKTQDIQQAYEEIQKARKALKPRPA</sequence>
<dbReference type="HAMAP" id="MF_01153">
    <property type="entry name" value="DjlA"/>
    <property type="match status" value="1"/>
</dbReference>
<evidence type="ECO:0000256" key="3">
    <source>
        <dbReference type="ARBA" id="ARBA00022692"/>
    </source>
</evidence>
<dbReference type="InterPro" id="IPR050817">
    <property type="entry name" value="DjlA_DnaK_co-chaperone"/>
</dbReference>